<feature type="compositionally biased region" description="Basic residues" evidence="1">
    <location>
        <begin position="223"/>
        <end position="234"/>
    </location>
</feature>
<dbReference type="Pfam" id="PF03752">
    <property type="entry name" value="ALF"/>
    <property type="match status" value="3"/>
</dbReference>
<dbReference type="KEGG" id="sgr:SGR_30t"/>
<evidence type="ECO:0000256" key="1">
    <source>
        <dbReference type="SAM" id="MobiDB-lite"/>
    </source>
</evidence>
<feature type="region of interest" description="Disordered" evidence="1">
    <location>
        <begin position="215"/>
        <end position="294"/>
    </location>
</feature>
<dbReference type="PANTHER" id="PTHR23242">
    <property type="entry name" value="TRANSCRIPTION FACTOR HOXA13"/>
    <property type="match status" value="1"/>
</dbReference>
<dbReference type="HOGENOM" id="CLU_946347_0_0_11"/>
<reference evidence="4" key="1">
    <citation type="journal article" date="2008" name="J. Bacteriol.">
        <title>Genome sequence of the streptomycin-producing microorganism Streptomyces griseus IFO 13350.</title>
        <authorList>
            <person name="Ohnishi Y."/>
            <person name="Ishikawa J."/>
            <person name="Hara H."/>
            <person name="Suzuki H."/>
            <person name="Ikenoya M."/>
            <person name="Ikeda H."/>
            <person name="Yamashita A."/>
            <person name="Hattori M."/>
            <person name="Horinouchi S."/>
        </authorList>
    </citation>
    <scope>NUCLEOTIDE SEQUENCE [LARGE SCALE GENOMIC DNA]</scope>
    <source>
        <strain evidence="4">JCM 4626 / NBRC 13350</strain>
    </source>
</reference>
<dbReference type="Proteomes" id="UP000001685">
    <property type="component" value="Chromosome"/>
</dbReference>
<dbReference type="KEGG" id="sgr:SGR_7109t"/>
<proteinExistence type="predicted"/>
<sequence>MVLLMKALKLLGPWHQEAAARALSGTDQDVLDYLRTRWKEANHNDIRQRVVELSTQSPYTSVRTVATEVLSGTPAQSPYTSVRTVATEVLSGTPAQIEAFYTDGQYEAGIDDMKVDVARLTSTGGPGVAEAAKAALRNGSALALAKFLKIGQYGEHITDERVTAARLTNTGGPEVVAAATTALAGDSGQAQAVSAVPGCVVADPAADLAANGLRLPASDPAGRVRRPRTVRGRGTRLACVHPGPAAEPSRGRADESEPEPGASGVHRAGSGATRAPGVRAGRGVRPAGGSAGAG</sequence>
<organism evidence="2 4">
    <name type="scientific">Streptomyces griseus subsp. griseus (strain JCM 4626 / CBS 651.72 / NBRC 13350 / KCC S-0626 / ISP 5235)</name>
    <dbReference type="NCBI Taxonomy" id="455632"/>
    <lineage>
        <taxon>Bacteria</taxon>
        <taxon>Bacillati</taxon>
        <taxon>Actinomycetota</taxon>
        <taxon>Actinomycetes</taxon>
        <taxon>Kitasatosporales</taxon>
        <taxon>Streptomycetaceae</taxon>
        <taxon>Streptomyces</taxon>
    </lineage>
</organism>
<dbReference type="EMBL" id="AP009493">
    <property type="protein sequence ID" value="BAG16859.1"/>
    <property type="molecule type" value="Genomic_DNA"/>
</dbReference>
<dbReference type="PANTHER" id="PTHR23242:SF9">
    <property type="entry name" value="TRANSCRIPTION FACTOR HOXA13"/>
    <property type="match status" value="1"/>
</dbReference>
<evidence type="ECO:0000313" key="3">
    <source>
        <dbReference type="EMBL" id="BAG23936.1"/>
    </source>
</evidence>
<reference evidence="2" key="2">
    <citation type="journal article" date="2008" name="J. Bacteriol.">
        <title>The genome sequence of the streptomycin-producing microorganism Streptomyces griseus IFO 13350.</title>
        <authorList>
            <person name="Ohnishi Y."/>
            <person name="Ishikawa J."/>
            <person name="Hara H."/>
            <person name="Suzuki H."/>
            <person name="Ikenoya M."/>
            <person name="Ikeda H."/>
            <person name="Yamashita A."/>
            <person name="Hattori M."/>
            <person name="Horinouchi S."/>
        </authorList>
    </citation>
    <scope>NUCLEOTIDE SEQUENCE</scope>
    <source>
        <strain evidence="2">NBRC 13350</strain>
    </source>
</reference>
<dbReference type="EMBL" id="AP009493">
    <property type="protein sequence ID" value="BAG23936.1"/>
    <property type="molecule type" value="Genomic_DNA"/>
</dbReference>
<gene>
    <name evidence="2" type="ordered locus">SGR_30t</name>
    <name evidence="3" type="ordered locus">SGR_7109t</name>
</gene>
<protein>
    <submittedName>
        <fullName evidence="2">Uncharacterized protein</fullName>
    </submittedName>
</protein>
<accession>B1VKN3</accession>
<feature type="compositionally biased region" description="Low complexity" evidence="1">
    <location>
        <begin position="271"/>
        <end position="288"/>
    </location>
</feature>
<evidence type="ECO:0000313" key="4">
    <source>
        <dbReference type="Proteomes" id="UP000001685"/>
    </source>
</evidence>
<evidence type="ECO:0000313" key="2">
    <source>
        <dbReference type="EMBL" id="BAG16859.1"/>
    </source>
</evidence>
<reference evidence="2" key="4">
    <citation type="journal article" date="2008" name="Microbiology">
        <title>Conditionally positive effect of the TetR-family transcriptional regulator AtrA on streptomycin production by Streptomyces griseus.</title>
        <authorList>
            <person name="Hirano S."/>
            <person name="Tanaka K."/>
            <person name="Ohnishi Y."/>
            <person name="Horinouchi S."/>
        </authorList>
    </citation>
    <scope>NUCLEOTIDE SEQUENCE</scope>
    <source>
        <strain evidence="2">NBRC 13350</strain>
    </source>
</reference>
<dbReference type="AlphaFoldDB" id="B1VKN3"/>
<dbReference type="InterPro" id="IPR005506">
    <property type="entry name" value="DUF312_ALF"/>
</dbReference>
<name>B1VKN3_STRGG</name>
<reference evidence="2" key="3">
    <citation type="journal article" date="2008" name="J. Biol. Chem.">
        <title>Phenolic lipids synthesized by type III polyketide synthase confer penicillin resistance on Streptomyces griseus.</title>
        <authorList>
            <person name="Funabashi M."/>
            <person name="Funa N."/>
            <person name="Horinouchi S."/>
        </authorList>
    </citation>
    <scope>NUCLEOTIDE SEQUENCE</scope>
    <source>
        <strain evidence="2">NBRC 13350</strain>
    </source>
</reference>